<proteinExistence type="predicted"/>
<evidence type="ECO:0000313" key="2">
    <source>
        <dbReference type="EMBL" id="CAE7537842.1"/>
    </source>
</evidence>
<dbReference type="EMBL" id="CAJNIZ010032490">
    <property type="protein sequence ID" value="CAE7537842.1"/>
    <property type="molecule type" value="Genomic_DNA"/>
</dbReference>
<dbReference type="AlphaFoldDB" id="A0A812TKX0"/>
<organism evidence="2 3">
    <name type="scientific">Symbiodinium pilosum</name>
    <name type="common">Dinoflagellate</name>
    <dbReference type="NCBI Taxonomy" id="2952"/>
    <lineage>
        <taxon>Eukaryota</taxon>
        <taxon>Sar</taxon>
        <taxon>Alveolata</taxon>
        <taxon>Dinophyceae</taxon>
        <taxon>Suessiales</taxon>
        <taxon>Symbiodiniaceae</taxon>
        <taxon>Symbiodinium</taxon>
    </lineage>
</organism>
<evidence type="ECO:0000313" key="3">
    <source>
        <dbReference type="Proteomes" id="UP000649617"/>
    </source>
</evidence>
<name>A0A812TKX0_SYMPI</name>
<keyword evidence="3" id="KW-1185">Reference proteome</keyword>
<feature type="region of interest" description="Disordered" evidence="1">
    <location>
        <begin position="37"/>
        <end position="86"/>
    </location>
</feature>
<protein>
    <submittedName>
        <fullName evidence="2">Uncharacterized protein</fullName>
    </submittedName>
</protein>
<reference evidence="2" key="1">
    <citation type="submission" date="2021-02" db="EMBL/GenBank/DDBJ databases">
        <authorList>
            <person name="Dougan E. K."/>
            <person name="Rhodes N."/>
            <person name="Thang M."/>
            <person name="Chan C."/>
        </authorList>
    </citation>
    <scope>NUCLEOTIDE SEQUENCE</scope>
</reference>
<feature type="non-terminal residue" evidence="2">
    <location>
        <position position="258"/>
    </location>
</feature>
<comment type="caution">
    <text evidence="2">The sequence shown here is derived from an EMBL/GenBank/DDBJ whole genome shotgun (WGS) entry which is preliminary data.</text>
</comment>
<evidence type="ECO:0000256" key="1">
    <source>
        <dbReference type="SAM" id="MobiDB-lite"/>
    </source>
</evidence>
<feature type="region of interest" description="Disordered" evidence="1">
    <location>
        <begin position="1"/>
        <end position="21"/>
    </location>
</feature>
<gene>
    <name evidence="2" type="ORF">SPIL2461_LOCUS14222</name>
</gene>
<sequence>MSEQHELTAQQLQQSAATAWAQTGAQALYATTQQQWFEQNRTRKRGPPSTHGISSSGLTTPAEHTEDTEMAGAETTPPPQPAQEQPHNLIQPLGVEKEAAYSITASQMGVNAQDPQSYSSWMQARLTTRQEVLDTIRAYHTTVIRSEIQNVVLQVEGIIKQLDDKLLRTHDNLQWLASESRQDQKKLSALQVITTGWSPEMSAEDRLFMLCWMFEQVEYFRTWLSQRAYNISGNDNPYVWLNVLQHDPTTPPAGDKHS</sequence>
<accession>A0A812TKX0</accession>
<dbReference type="Proteomes" id="UP000649617">
    <property type="component" value="Unassembled WGS sequence"/>
</dbReference>
<feature type="compositionally biased region" description="Low complexity" evidence="1">
    <location>
        <begin position="7"/>
        <end position="21"/>
    </location>
</feature>